<proteinExistence type="inferred from homology"/>
<dbReference type="GO" id="GO:0009052">
    <property type="term" value="P:pentose-phosphate shunt, non-oxidative branch"/>
    <property type="evidence" value="ECO:0007669"/>
    <property type="project" value="TreeGrafter"/>
</dbReference>
<evidence type="ECO:0000313" key="6">
    <source>
        <dbReference type="Proteomes" id="UP000198964"/>
    </source>
</evidence>
<feature type="binding site" evidence="4">
    <location>
        <position position="145"/>
    </location>
    <ligand>
        <name>D-ribulose 5-phosphate</name>
        <dbReference type="ChEBI" id="CHEBI:58121"/>
    </ligand>
</feature>
<accession>A0A1I2B9T0</accession>
<dbReference type="GO" id="GO:0004751">
    <property type="term" value="F:ribose-5-phosphate isomerase activity"/>
    <property type="evidence" value="ECO:0007669"/>
    <property type="project" value="TreeGrafter"/>
</dbReference>
<dbReference type="Pfam" id="PF02502">
    <property type="entry name" value="LacAB_rpiB"/>
    <property type="match status" value="1"/>
</dbReference>
<name>A0A1I2B9T0_9BACT</name>
<dbReference type="AlphaFoldDB" id="A0A1I2B9T0"/>
<reference evidence="5 6" key="1">
    <citation type="submission" date="2016-10" db="EMBL/GenBank/DDBJ databases">
        <authorList>
            <person name="de Groot N.N."/>
        </authorList>
    </citation>
    <scope>NUCLEOTIDE SEQUENCE [LARGE SCALE GENOMIC DNA]</scope>
    <source>
        <strain evidence="5 6">CGMCC 1.9156</strain>
    </source>
</reference>
<dbReference type="NCBIfam" id="TIGR01120">
    <property type="entry name" value="rpiB"/>
    <property type="match status" value="1"/>
</dbReference>
<evidence type="ECO:0000256" key="3">
    <source>
        <dbReference type="PIRSR" id="PIRSR005384-1"/>
    </source>
</evidence>
<dbReference type="GO" id="GO:0019316">
    <property type="term" value="P:D-allose catabolic process"/>
    <property type="evidence" value="ECO:0007669"/>
    <property type="project" value="TreeGrafter"/>
</dbReference>
<dbReference type="NCBIfam" id="TIGR00689">
    <property type="entry name" value="rpiB_lacA_lacB"/>
    <property type="match status" value="1"/>
</dbReference>
<feature type="binding site" evidence="4">
    <location>
        <position position="118"/>
    </location>
    <ligand>
        <name>D-ribulose 5-phosphate</name>
        <dbReference type="ChEBI" id="CHEBI:58121"/>
    </ligand>
</feature>
<comment type="similarity">
    <text evidence="1">Belongs to the LacAB/RpiB family.</text>
</comment>
<dbReference type="STRING" id="655355.SAMN05216283_101350"/>
<dbReference type="Proteomes" id="UP000198964">
    <property type="component" value="Unassembled WGS sequence"/>
</dbReference>
<feature type="active site" description="Proton donor" evidence="3">
    <location>
        <position position="107"/>
    </location>
</feature>
<dbReference type="SUPFAM" id="SSF89623">
    <property type="entry name" value="Ribose/Galactose isomerase RpiB/AlsB"/>
    <property type="match status" value="1"/>
</dbReference>
<feature type="binding site" evidence="4">
    <location>
        <begin position="17"/>
        <end position="18"/>
    </location>
    <ligand>
        <name>D-ribulose 5-phosphate</name>
        <dbReference type="ChEBI" id="CHEBI:58121"/>
    </ligand>
</feature>
<keyword evidence="6" id="KW-1185">Reference proteome</keyword>
<dbReference type="InterPro" id="IPR036569">
    <property type="entry name" value="RpiB_LacA_LacB_sf"/>
</dbReference>
<dbReference type="Gene3D" id="3.40.1400.10">
    <property type="entry name" value="Sugar-phosphate isomerase, RpiB/LacA/LacB"/>
    <property type="match status" value="1"/>
</dbReference>
<protein>
    <submittedName>
        <fullName evidence="5">Ribose 5-phosphate isomerase B</fullName>
    </submittedName>
</protein>
<dbReference type="InterPro" id="IPR004785">
    <property type="entry name" value="RpiB"/>
</dbReference>
<evidence type="ECO:0000313" key="5">
    <source>
        <dbReference type="EMBL" id="SFE52856.1"/>
    </source>
</evidence>
<evidence type="ECO:0000256" key="1">
    <source>
        <dbReference type="ARBA" id="ARBA00008754"/>
    </source>
</evidence>
<keyword evidence="2 5" id="KW-0413">Isomerase</keyword>
<feature type="binding site" evidence="4">
    <location>
        <begin position="75"/>
        <end position="79"/>
    </location>
    <ligand>
        <name>D-ribulose 5-phosphate</name>
        <dbReference type="ChEBI" id="CHEBI:58121"/>
    </ligand>
</feature>
<dbReference type="PIRSF" id="PIRSF005384">
    <property type="entry name" value="RpiB_LacA_B"/>
    <property type="match status" value="1"/>
</dbReference>
<sequence length="152" mass="16865">MIIFVKMNSLKIALASDHAGFEKKQVIINYLKEQGVTIEDFGAFSPESSDYPDYAHPMAEAVEEGKFDYGITLCGSGNGINMTANKHQKIRSAICWTPEIAALARLHNDANVCAVPARFVTEDEAIMIVKTFLSTEFEGGRHLRRINKMPLS</sequence>
<dbReference type="PANTHER" id="PTHR30345:SF0">
    <property type="entry name" value="DNA DAMAGE-REPAIR_TOLERATION PROTEIN DRT102"/>
    <property type="match status" value="1"/>
</dbReference>
<evidence type="ECO:0000256" key="4">
    <source>
        <dbReference type="PIRSR" id="PIRSR005384-2"/>
    </source>
</evidence>
<feature type="binding site" evidence="4">
    <location>
        <position position="108"/>
    </location>
    <ligand>
        <name>D-ribulose 5-phosphate</name>
        <dbReference type="ChEBI" id="CHEBI:58121"/>
    </ligand>
</feature>
<dbReference type="InterPro" id="IPR003500">
    <property type="entry name" value="RpiB_LacA_LacB"/>
</dbReference>
<dbReference type="EMBL" id="FONW01000001">
    <property type="protein sequence ID" value="SFE52856.1"/>
    <property type="molecule type" value="Genomic_DNA"/>
</dbReference>
<evidence type="ECO:0000256" key="2">
    <source>
        <dbReference type="ARBA" id="ARBA00023235"/>
    </source>
</evidence>
<feature type="active site" description="Proton acceptor" evidence="3">
    <location>
        <position position="74"/>
    </location>
</feature>
<gene>
    <name evidence="5" type="ORF">SAMN05216283_101350</name>
</gene>
<dbReference type="PANTHER" id="PTHR30345">
    <property type="entry name" value="RIBOSE-5-PHOSPHATE ISOMERASE B"/>
    <property type="match status" value="1"/>
</dbReference>
<dbReference type="NCBIfam" id="NF004051">
    <property type="entry name" value="PRK05571.1"/>
    <property type="match status" value="1"/>
</dbReference>
<feature type="binding site" evidence="4">
    <location>
        <position position="141"/>
    </location>
    <ligand>
        <name>D-ribulose 5-phosphate</name>
        <dbReference type="ChEBI" id="CHEBI:58121"/>
    </ligand>
</feature>
<organism evidence="5 6">
    <name type="scientific">Sunxiuqinia elliptica</name>
    <dbReference type="NCBI Taxonomy" id="655355"/>
    <lineage>
        <taxon>Bacteria</taxon>
        <taxon>Pseudomonadati</taxon>
        <taxon>Bacteroidota</taxon>
        <taxon>Bacteroidia</taxon>
        <taxon>Marinilabiliales</taxon>
        <taxon>Prolixibacteraceae</taxon>
        <taxon>Sunxiuqinia</taxon>
    </lineage>
</organism>